<dbReference type="AlphaFoldDB" id="A0AA36DZA4"/>
<feature type="domain" description="F-box associated beta-propeller type 1" evidence="1">
    <location>
        <begin position="126"/>
        <end position="372"/>
    </location>
</feature>
<dbReference type="SUPFAM" id="SSF50965">
    <property type="entry name" value="Galactose oxidase, central domain"/>
    <property type="match status" value="1"/>
</dbReference>
<dbReference type="Proteomes" id="UP001177003">
    <property type="component" value="Chromosome 3"/>
</dbReference>
<evidence type="ECO:0000313" key="2">
    <source>
        <dbReference type="EMBL" id="CAI9277031.1"/>
    </source>
</evidence>
<organism evidence="2 3">
    <name type="scientific">Lactuca saligna</name>
    <name type="common">Willowleaf lettuce</name>
    <dbReference type="NCBI Taxonomy" id="75948"/>
    <lineage>
        <taxon>Eukaryota</taxon>
        <taxon>Viridiplantae</taxon>
        <taxon>Streptophyta</taxon>
        <taxon>Embryophyta</taxon>
        <taxon>Tracheophyta</taxon>
        <taxon>Spermatophyta</taxon>
        <taxon>Magnoliopsida</taxon>
        <taxon>eudicotyledons</taxon>
        <taxon>Gunneridae</taxon>
        <taxon>Pentapetalae</taxon>
        <taxon>asterids</taxon>
        <taxon>campanulids</taxon>
        <taxon>Asterales</taxon>
        <taxon>Asteraceae</taxon>
        <taxon>Cichorioideae</taxon>
        <taxon>Cichorieae</taxon>
        <taxon>Lactucinae</taxon>
        <taxon>Lactuca</taxon>
    </lineage>
</organism>
<dbReference type="InterPro" id="IPR036047">
    <property type="entry name" value="F-box-like_dom_sf"/>
</dbReference>
<evidence type="ECO:0000313" key="3">
    <source>
        <dbReference type="Proteomes" id="UP001177003"/>
    </source>
</evidence>
<protein>
    <recommendedName>
        <fullName evidence="1">F-box associated beta-propeller type 1 domain-containing protein</fullName>
    </recommendedName>
</protein>
<sequence>MAEPHTPRNTITTKLPWEILFLQILPRLPVKALPNAMCVCKKWYLYLKSGAFASTYHHHVVSNDDHQNHHKYLVVSTTQRHMYSIDCETPKDGLVVARNLPFFLPFMGNMSILTSLHGLLCIGTIQPQNPGEYYDLILWNPLTGDYKMLSEPKKGCYHKECYKISEGIFGLYYISSDDDYRLLRVTHHLNIYIYSLKSNSWRMVESTADFQQRASEWTSRGSYWEQPSHILLNEKLNFLKQVDRGGTFILSYSVMRFDTKTEKFTEISIPSFGNQMTNCLGFMVLGGRIHFCVAILIEEENYMTNRRYYEIIELWRMDGDGYWTKVLTYGPMSFFLWGRSILHWMRNGNLLIRHLDSVYLLDMKKHTKEMIFTCQSMDSKIPPTGKYVETTVSPNQRHVYV</sequence>
<dbReference type="NCBIfam" id="TIGR01640">
    <property type="entry name" value="F_box_assoc_1"/>
    <property type="match status" value="1"/>
</dbReference>
<accession>A0AA36DZA4</accession>
<dbReference type="InterPro" id="IPR011043">
    <property type="entry name" value="Gal_Oxase/kelch_b-propeller"/>
</dbReference>
<dbReference type="SUPFAM" id="SSF81383">
    <property type="entry name" value="F-box domain"/>
    <property type="match status" value="1"/>
</dbReference>
<reference evidence="2" key="1">
    <citation type="submission" date="2023-04" db="EMBL/GenBank/DDBJ databases">
        <authorList>
            <person name="Vijverberg K."/>
            <person name="Xiong W."/>
            <person name="Schranz E."/>
        </authorList>
    </citation>
    <scope>NUCLEOTIDE SEQUENCE</scope>
</reference>
<dbReference type="Pfam" id="PF07734">
    <property type="entry name" value="FBA_1"/>
    <property type="match status" value="1"/>
</dbReference>
<dbReference type="PANTHER" id="PTHR31672">
    <property type="entry name" value="BNACNNG10540D PROTEIN"/>
    <property type="match status" value="1"/>
</dbReference>
<dbReference type="Gene3D" id="1.20.1280.50">
    <property type="match status" value="1"/>
</dbReference>
<name>A0AA36DZA4_LACSI</name>
<dbReference type="InterPro" id="IPR017451">
    <property type="entry name" value="F-box-assoc_interact_dom"/>
</dbReference>
<proteinExistence type="predicted"/>
<keyword evidence="3" id="KW-1185">Reference proteome</keyword>
<dbReference type="PANTHER" id="PTHR31672:SF13">
    <property type="entry name" value="F-BOX PROTEIN CPR30-LIKE"/>
    <property type="match status" value="1"/>
</dbReference>
<evidence type="ECO:0000259" key="1">
    <source>
        <dbReference type="Pfam" id="PF07734"/>
    </source>
</evidence>
<dbReference type="EMBL" id="OX465079">
    <property type="protein sequence ID" value="CAI9277031.1"/>
    <property type="molecule type" value="Genomic_DNA"/>
</dbReference>
<dbReference type="InterPro" id="IPR006527">
    <property type="entry name" value="F-box-assoc_dom_typ1"/>
</dbReference>
<gene>
    <name evidence="2" type="ORF">LSALG_LOCUS16984</name>
</gene>
<dbReference type="InterPro" id="IPR050796">
    <property type="entry name" value="SCF_F-box_component"/>
</dbReference>
<dbReference type="CDD" id="cd09917">
    <property type="entry name" value="F-box_SF"/>
    <property type="match status" value="1"/>
</dbReference>